<organism evidence="2 3">
    <name type="scientific">Jaapia argillacea MUCL 33604</name>
    <dbReference type="NCBI Taxonomy" id="933084"/>
    <lineage>
        <taxon>Eukaryota</taxon>
        <taxon>Fungi</taxon>
        <taxon>Dikarya</taxon>
        <taxon>Basidiomycota</taxon>
        <taxon>Agaricomycotina</taxon>
        <taxon>Agaricomycetes</taxon>
        <taxon>Agaricomycetidae</taxon>
        <taxon>Jaapiales</taxon>
        <taxon>Jaapiaceae</taxon>
        <taxon>Jaapia</taxon>
    </lineage>
</organism>
<dbReference type="AlphaFoldDB" id="A0A067PNT5"/>
<dbReference type="CDD" id="cd09917">
    <property type="entry name" value="F-box_SF"/>
    <property type="match status" value="1"/>
</dbReference>
<dbReference type="OrthoDB" id="3034442at2759"/>
<sequence>MLTDLPQDVLFSIFRFSEPQDLVAIRETCKTLYEHTENGVTWLYALQDILSITPHPALRDSLPFMSLDEFKGHVFNAARLQNVWYQPSRTPELHLSPPLPSPRGFQQYQSIHLLPGGEWVIEIMLMGLIRVSPTQPGQTLGRNYIEITVSRGFKCRPFKENVASRIHVYHVNMRSDTLPPSLNLVAAVAPAASISNTTVGGDLLGYVERASDGISLTIRTIGTGFDDPITQVVMSLSHPKSSPDYENLVGIRILSDWWLLLLLPTTIDIIRVPPMAPIVGSPLDSLVDSAVLVLPVKSIPLFDHPSQTMGVYVTTPVVWSSQSGMYHQHFFIHMAGSPIGHLIDIDVSSGELPTHSTVKVPETIMNLGVTFKRGAQRCMLLDQGAPMKLRFCRSPGSPGSQPLFDSDTLGLCSREILTGQIQMRSLFAYDEFSGRFCIGMSGFGERAKLYMFEVR</sequence>
<proteinExistence type="predicted"/>
<dbReference type="HOGENOM" id="CLU_601376_0_0_1"/>
<gene>
    <name evidence="2" type="ORF">JAAARDRAFT_210209</name>
</gene>
<accession>A0A067PNT5</accession>
<dbReference type="EMBL" id="KL197736">
    <property type="protein sequence ID" value="KDQ52962.1"/>
    <property type="molecule type" value="Genomic_DNA"/>
</dbReference>
<keyword evidence="3" id="KW-1185">Reference proteome</keyword>
<evidence type="ECO:0000313" key="2">
    <source>
        <dbReference type="EMBL" id="KDQ52962.1"/>
    </source>
</evidence>
<dbReference type="Pfam" id="PF12937">
    <property type="entry name" value="F-box-like"/>
    <property type="match status" value="1"/>
</dbReference>
<dbReference type="Proteomes" id="UP000027265">
    <property type="component" value="Unassembled WGS sequence"/>
</dbReference>
<reference evidence="3" key="1">
    <citation type="journal article" date="2014" name="Proc. Natl. Acad. Sci. U.S.A.">
        <title>Extensive sampling of basidiomycete genomes demonstrates inadequacy of the white-rot/brown-rot paradigm for wood decay fungi.</title>
        <authorList>
            <person name="Riley R."/>
            <person name="Salamov A.A."/>
            <person name="Brown D.W."/>
            <person name="Nagy L.G."/>
            <person name="Floudas D."/>
            <person name="Held B.W."/>
            <person name="Levasseur A."/>
            <person name="Lombard V."/>
            <person name="Morin E."/>
            <person name="Otillar R."/>
            <person name="Lindquist E.A."/>
            <person name="Sun H."/>
            <person name="LaButti K.M."/>
            <person name="Schmutz J."/>
            <person name="Jabbour D."/>
            <person name="Luo H."/>
            <person name="Baker S.E."/>
            <person name="Pisabarro A.G."/>
            <person name="Walton J.D."/>
            <person name="Blanchette R.A."/>
            <person name="Henrissat B."/>
            <person name="Martin F."/>
            <person name="Cullen D."/>
            <person name="Hibbett D.S."/>
            <person name="Grigoriev I.V."/>
        </authorList>
    </citation>
    <scope>NUCLEOTIDE SEQUENCE [LARGE SCALE GENOMIC DNA]</scope>
    <source>
        <strain evidence="3">MUCL 33604</strain>
    </source>
</reference>
<protein>
    <recommendedName>
        <fullName evidence="1">F-box domain-containing protein</fullName>
    </recommendedName>
</protein>
<dbReference type="SUPFAM" id="SSF81383">
    <property type="entry name" value="F-box domain"/>
    <property type="match status" value="1"/>
</dbReference>
<evidence type="ECO:0000313" key="3">
    <source>
        <dbReference type="Proteomes" id="UP000027265"/>
    </source>
</evidence>
<name>A0A067PNT5_9AGAM</name>
<dbReference type="InParanoid" id="A0A067PNT5"/>
<dbReference type="InterPro" id="IPR001810">
    <property type="entry name" value="F-box_dom"/>
</dbReference>
<dbReference type="PROSITE" id="PS50181">
    <property type="entry name" value="FBOX"/>
    <property type="match status" value="1"/>
</dbReference>
<feature type="domain" description="F-box" evidence="1">
    <location>
        <begin position="1"/>
        <end position="45"/>
    </location>
</feature>
<dbReference type="Gene3D" id="1.20.1280.50">
    <property type="match status" value="1"/>
</dbReference>
<evidence type="ECO:0000259" key="1">
    <source>
        <dbReference type="PROSITE" id="PS50181"/>
    </source>
</evidence>
<dbReference type="InterPro" id="IPR036047">
    <property type="entry name" value="F-box-like_dom_sf"/>
</dbReference>